<organism evidence="1 2">
    <name type="scientific">Cereibacter sphaeroides</name>
    <name type="common">Rhodobacter sphaeroides</name>
    <dbReference type="NCBI Taxonomy" id="1063"/>
    <lineage>
        <taxon>Bacteria</taxon>
        <taxon>Pseudomonadati</taxon>
        <taxon>Pseudomonadota</taxon>
        <taxon>Alphaproteobacteria</taxon>
        <taxon>Rhodobacterales</taxon>
        <taxon>Paracoccaceae</taxon>
        <taxon>Cereibacter</taxon>
    </lineage>
</organism>
<gene>
    <name evidence="1" type="ORF">D1114_22075</name>
</gene>
<reference evidence="1 2" key="1">
    <citation type="submission" date="2018-08" db="EMBL/GenBank/DDBJ databases">
        <title>Draft genome sequence of Rhodobacter sphaeroides FY.</title>
        <authorList>
            <person name="Rayyan A."/>
            <person name="Meyer T.E."/>
            <person name="Kyndt J.A."/>
        </authorList>
    </citation>
    <scope>NUCLEOTIDE SEQUENCE [LARGE SCALE GENOMIC DNA]</scope>
    <source>
        <strain evidence="1 2">FY</strain>
    </source>
</reference>
<sequence length="184" mass="20477">MHTILWRRLDGAGHDACRWQREGGGWSLEGMAVFEAEGVAAALSYRLDCGPDWASRSARVAGWIGARRFDLRLDRQADGRWRIDGCPDPALDGLLDIDLGFTPATNTNAIRRMGLGLRAEAETVAVWLDTEDWKVKRLQQSYSRSGDRNYLYASPQHGYRATLLVDGFGAVVRYPGLWHACAPA</sequence>
<dbReference type="SUPFAM" id="SSF159275">
    <property type="entry name" value="PA1994-like"/>
    <property type="match status" value="1"/>
</dbReference>
<evidence type="ECO:0000313" key="1">
    <source>
        <dbReference type="EMBL" id="RHZ90825.1"/>
    </source>
</evidence>
<dbReference type="AlphaFoldDB" id="A0AAX1UET3"/>
<comment type="caution">
    <text evidence="1">The sequence shown here is derived from an EMBL/GenBank/DDBJ whole genome shotgun (WGS) entry which is preliminary data.</text>
</comment>
<dbReference type="Proteomes" id="UP000266305">
    <property type="component" value="Unassembled WGS sequence"/>
</dbReference>
<protein>
    <recommendedName>
        <fullName evidence="3">Glycolipid-binding domain-containing protein</fullName>
    </recommendedName>
</protein>
<evidence type="ECO:0000313" key="2">
    <source>
        <dbReference type="Proteomes" id="UP000266305"/>
    </source>
</evidence>
<accession>A0AAX1UET3</accession>
<evidence type="ECO:0008006" key="3">
    <source>
        <dbReference type="Google" id="ProtNLM"/>
    </source>
</evidence>
<proteinExistence type="predicted"/>
<dbReference type="InterPro" id="IPR009467">
    <property type="entry name" value="Glycolipid-bd_prot_put"/>
</dbReference>
<dbReference type="Pfam" id="PF06475">
    <property type="entry name" value="Glycolipid_bind"/>
    <property type="match status" value="1"/>
</dbReference>
<dbReference type="EMBL" id="QWGP01000045">
    <property type="protein sequence ID" value="RHZ90825.1"/>
    <property type="molecule type" value="Genomic_DNA"/>
</dbReference>
<name>A0AAX1UET3_CERSP</name>
<dbReference type="RefSeq" id="WP_119001490.1">
    <property type="nucleotide sequence ID" value="NZ_QWGP01000045.1"/>
</dbReference>